<dbReference type="STRING" id="645991.Sgly_0781"/>
<evidence type="ECO:0000256" key="3">
    <source>
        <dbReference type="SAM" id="Phobius"/>
    </source>
</evidence>
<evidence type="ECO:0000256" key="1">
    <source>
        <dbReference type="ARBA" id="ARBA00022612"/>
    </source>
</evidence>
<feature type="transmembrane region" description="Helical" evidence="3">
    <location>
        <begin position="545"/>
        <end position="573"/>
    </location>
</feature>
<dbReference type="eggNOG" id="COG5283">
    <property type="taxonomic scope" value="Bacteria"/>
</dbReference>
<dbReference type="AlphaFoldDB" id="F0T174"/>
<proteinExistence type="predicted"/>
<accession>F0T174</accession>
<organism evidence="5 6">
    <name type="scientific">Syntrophobotulus glycolicus (strain DSM 8271 / FlGlyR)</name>
    <dbReference type="NCBI Taxonomy" id="645991"/>
    <lineage>
        <taxon>Bacteria</taxon>
        <taxon>Bacillati</taxon>
        <taxon>Bacillota</taxon>
        <taxon>Clostridia</taxon>
        <taxon>Eubacteriales</taxon>
        <taxon>Desulfitobacteriaceae</taxon>
        <taxon>Syntrophobotulus</taxon>
    </lineage>
</organism>
<evidence type="ECO:0000313" key="5">
    <source>
        <dbReference type="EMBL" id="ADY55138.1"/>
    </source>
</evidence>
<dbReference type="InterPro" id="IPR010090">
    <property type="entry name" value="Phage_tape_meas"/>
</dbReference>
<evidence type="ECO:0000259" key="4">
    <source>
        <dbReference type="Pfam" id="PF10145"/>
    </source>
</evidence>
<dbReference type="NCBIfam" id="TIGR01760">
    <property type="entry name" value="tape_meas_TP901"/>
    <property type="match status" value="1"/>
</dbReference>
<keyword evidence="3" id="KW-0812">Transmembrane</keyword>
<dbReference type="OrthoDB" id="1802946at2"/>
<dbReference type="RefSeq" id="WP_013624009.1">
    <property type="nucleotide sequence ID" value="NC_015172.1"/>
</dbReference>
<feature type="compositionally biased region" description="Basic and acidic residues" evidence="2">
    <location>
        <begin position="669"/>
        <end position="681"/>
    </location>
</feature>
<sequence>MASTTMQVALILTAVNNLGPNIKSAKNMIVGLGKTAAETQKRINDLQNLKASGVADIRSGAAMLVPLEEALRKAALFEDVMNDVGIANYDASIPLNMQKEQLEELSDLALKLGAETKFNNTDAANAQMELLKNGMAYQDVMEGGAKASMYLGQTAKAAPETAAEAVSQLTNMFQLNGNQLMQVADDINRAANASSAGVQAIMNDMQQTGGTAKLLGLTAKDTSLMLGTLHNMGLGDSSGNYLNDMLLNLNKATPKARKALEEMGLLKDATVTYTKSGTMKVSGGQNSVFNSQGQIKNAQSLVESLRASMIGVDLSSLYDTNGKMLPDDEIASMVESSNKLKALQNFKDVFGIQGMRAAIALAQTGKGSYEEMVGKAGNMKSIEEQVISQQSTLIGKLETLKGSAETLMTSSGTPMIEELKSYADTANQIVDTIQVWTTAHPEATKAIMKTVIALGGLRIGLGIGKLLTSQFGFMGIGIGNAASKVIGFASTYSYFRQGSGIFRSLWSAISFGSPVLTKAGSIVGGFGGKVLTAGSQALIAGGRMALAWVIGLGPVGWIVGGVTLAIIAAVAAWKTNFGGFQDWVIKWATKVVEIINKVRNFFGASSLEYDWMVQSSDGKNLQALNSPKTTPFLGDGSKTTDNRQFNFQIQSTDPKAAAGEVSSILGGKGMDKYQMSRDPRFSSDPVYP</sequence>
<dbReference type="PANTHER" id="PTHR37813">
    <property type="entry name" value="FELS-2 PROPHAGE PROTEIN"/>
    <property type="match status" value="1"/>
</dbReference>
<keyword evidence="3" id="KW-1133">Transmembrane helix</keyword>
<evidence type="ECO:0000313" key="6">
    <source>
        <dbReference type="Proteomes" id="UP000007488"/>
    </source>
</evidence>
<dbReference type="HOGENOM" id="CLU_401566_0_0_9"/>
<dbReference type="EMBL" id="CP002547">
    <property type="protein sequence ID" value="ADY55138.1"/>
    <property type="molecule type" value="Genomic_DNA"/>
</dbReference>
<feature type="domain" description="Phage tail tape measure protein" evidence="4">
    <location>
        <begin position="107"/>
        <end position="312"/>
    </location>
</feature>
<dbReference type="Pfam" id="PF10145">
    <property type="entry name" value="PhageMin_Tail"/>
    <property type="match status" value="1"/>
</dbReference>
<dbReference type="Proteomes" id="UP000007488">
    <property type="component" value="Chromosome"/>
</dbReference>
<keyword evidence="3" id="KW-0472">Membrane</keyword>
<feature type="region of interest" description="Disordered" evidence="2">
    <location>
        <begin position="667"/>
        <end position="688"/>
    </location>
</feature>
<keyword evidence="6" id="KW-1185">Reference proteome</keyword>
<keyword evidence="1" id="KW-1188">Viral release from host cell</keyword>
<reference evidence="6" key="2">
    <citation type="submission" date="2011-02" db="EMBL/GenBank/DDBJ databases">
        <title>The complete genome of Syntrophobotulus glycolicus DSM 8271.</title>
        <authorList>
            <person name="Lucas S."/>
            <person name="Copeland A."/>
            <person name="Lapidus A."/>
            <person name="Bruce D."/>
            <person name="Goodwin L."/>
            <person name="Pitluck S."/>
            <person name="Kyrpides N."/>
            <person name="Mavromatis K."/>
            <person name="Pagani I."/>
            <person name="Ivanova N."/>
            <person name="Mikhailova N."/>
            <person name="Chertkov O."/>
            <person name="Held B."/>
            <person name="Detter J.C."/>
            <person name="Tapia R."/>
            <person name="Han C."/>
            <person name="Land M."/>
            <person name="Hauser L."/>
            <person name="Markowitz V."/>
            <person name="Cheng J.-F."/>
            <person name="Hugenholtz P."/>
            <person name="Woyke T."/>
            <person name="Wu D."/>
            <person name="Spring S."/>
            <person name="Schroeder M."/>
            <person name="Brambilla E."/>
            <person name="Klenk H.-P."/>
            <person name="Eisen J.A."/>
        </authorList>
    </citation>
    <scope>NUCLEOTIDE SEQUENCE [LARGE SCALE GENOMIC DNA]</scope>
    <source>
        <strain evidence="6">DSM 8271 / FlGlyR</strain>
    </source>
</reference>
<reference evidence="5 6" key="1">
    <citation type="journal article" date="2011" name="Stand. Genomic Sci.">
        <title>Complete genome sequence of Syntrophobotulus glycolicus type strain (FlGlyR).</title>
        <authorList>
            <person name="Han C."/>
            <person name="Mwirichia R."/>
            <person name="Chertkov O."/>
            <person name="Held B."/>
            <person name="Lapidus A."/>
            <person name="Nolan M."/>
            <person name="Lucas S."/>
            <person name="Hammon N."/>
            <person name="Deshpande S."/>
            <person name="Cheng J.F."/>
            <person name="Tapia R."/>
            <person name="Goodwin L."/>
            <person name="Pitluck S."/>
            <person name="Huntemann M."/>
            <person name="Liolios K."/>
            <person name="Ivanova N."/>
            <person name="Pagani I."/>
            <person name="Mavromatis K."/>
            <person name="Ovchinikova G."/>
            <person name="Pati A."/>
            <person name="Chen A."/>
            <person name="Palaniappan K."/>
            <person name="Land M."/>
            <person name="Hauser L."/>
            <person name="Brambilla E.M."/>
            <person name="Rohde M."/>
            <person name="Spring S."/>
            <person name="Sikorski J."/>
            <person name="Goker M."/>
            <person name="Woyke T."/>
            <person name="Bristow J."/>
            <person name="Eisen J.A."/>
            <person name="Markowitz V."/>
            <person name="Hugenholtz P."/>
            <person name="Kyrpides N.C."/>
            <person name="Klenk H.P."/>
            <person name="Detter J.C."/>
        </authorList>
    </citation>
    <scope>NUCLEOTIDE SEQUENCE [LARGE SCALE GENOMIC DNA]</scope>
    <source>
        <strain evidence="6">DSM 8271 / FlGlyR</strain>
    </source>
</reference>
<dbReference type="PANTHER" id="PTHR37813:SF1">
    <property type="entry name" value="FELS-2 PROPHAGE PROTEIN"/>
    <property type="match status" value="1"/>
</dbReference>
<name>F0T174_SYNGF</name>
<dbReference type="KEGG" id="sgy:Sgly_0781"/>
<protein>
    <submittedName>
        <fullName evidence="5">Phage tail tape measure protein, TP901 family</fullName>
    </submittedName>
</protein>
<evidence type="ECO:0000256" key="2">
    <source>
        <dbReference type="SAM" id="MobiDB-lite"/>
    </source>
</evidence>
<gene>
    <name evidence="5" type="ordered locus">Sgly_0781</name>
</gene>